<keyword evidence="3" id="KW-1185">Reference proteome</keyword>
<evidence type="ECO:0000256" key="1">
    <source>
        <dbReference type="SAM" id="MobiDB-lite"/>
    </source>
</evidence>
<organism evidence="2 3">
    <name type="scientific">Polychaeton citri CBS 116435</name>
    <dbReference type="NCBI Taxonomy" id="1314669"/>
    <lineage>
        <taxon>Eukaryota</taxon>
        <taxon>Fungi</taxon>
        <taxon>Dikarya</taxon>
        <taxon>Ascomycota</taxon>
        <taxon>Pezizomycotina</taxon>
        <taxon>Dothideomycetes</taxon>
        <taxon>Dothideomycetidae</taxon>
        <taxon>Capnodiales</taxon>
        <taxon>Capnodiaceae</taxon>
        <taxon>Polychaeton</taxon>
    </lineage>
</organism>
<reference evidence="2" key="1">
    <citation type="journal article" date="2020" name="Stud. Mycol.">
        <title>101 Dothideomycetes genomes: a test case for predicting lifestyles and emergence of pathogens.</title>
        <authorList>
            <person name="Haridas S."/>
            <person name="Albert R."/>
            <person name="Binder M."/>
            <person name="Bloem J."/>
            <person name="Labutti K."/>
            <person name="Salamov A."/>
            <person name="Andreopoulos B."/>
            <person name="Baker S."/>
            <person name="Barry K."/>
            <person name="Bills G."/>
            <person name="Bluhm B."/>
            <person name="Cannon C."/>
            <person name="Castanera R."/>
            <person name="Culley D."/>
            <person name="Daum C."/>
            <person name="Ezra D."/>
            <person name="Gonzalez J."/>
            <person name="Henrissat B."/>
            <person name="Kuo A."/>
            <person name="Liang C."/>
            <person name="Lipzen A."/>
            <person name="Lutzoni F."/>
            <person name="Magnuson J."/>
            <person name="Mondo S."/>
            <person name="Nolan M."/>
            <person name="Ohm R."/>
            <person name="Pangilinan J."/>
            <person name="Park H.-J."/>
            <person name="Ramirez L."/>
            <person name="Alfaro M."/>
            <person name="Sun H."/>
            <person name="Tritt A."/>
            <person name="Yoshinaga Y."/>
            <person name="Zwiers L.-H."/>
            <person name="Turgeon B."/>
            <person name="Goodwin S."/>
            <person name="Spatafora J."/>
            <person name="Crous P."/>
            <person name="Grigoriev I."/>
        </authorList>
    </citation>
    <scope>NUCLEOTIDE SEQUENCE</scope>
    <source>
        <strain evidence="2">CBS 116435</strain>
    </source>
</reference>
<gene>
    <name evidence="2" type="ORF">K431DRAFT_163432</name>
</gene>
<accession>A0A9P4UST0</accession>
<name>A0A9P4UST0_9PEZI</name>
<feature type="region of interest" description="Disordered" evidence="1">
    <location>
        <begin position="13"/>
        <end position="38"/>
    </location>
</feature>
<evidence type="ECO:0000313" key="2">
    <source>
        <dbReference type="EMBL" id="KAF2723976.1"/>
    </source>
</evidence>
<proteinExistence type="predicted"/>
<comment type="caution">
    <text evidence="2">The sequence shown here is derived from an EMBL/GenBank/DDBJ whole genome shotgun (WGS) entry which is preliminary data.</text>
</comment>
<dbReference type="Proteomes" id="UP000799441">
    <property type="component" value="Unassembled WGS sequence"/>
</dbReference>
<dbReference type="EMBL" id="MU003773">
    <property type="protein sequence ID" value="KAF2723976.1"/>
    <property type="molecule type" value="Genomic_DNA"/>
</dbReference>
<protein>
    <submittedName>
        <fullName evidence="2">Uncharacterized protein</fullName>
    </submittedName>
</protein>
<sequence length="176" mass="18738">MLHLGGPLPHTMLRCRPMDRTSSPAGTGGSPANHHLNPHRRNLQQTAPLAAPRCAVMCCAVLRHSGLRVDMLPGFCREFERNSTPNVILPLILHSCSDSAASPYWLVRRLTSPPSPRSPPLLHQSIVPLHPPPITGAATLCSSSPLATADALLPCAIACSCITCAHQACQDLPAVM</sequence>
<dbReference type="AlphaFoldDB" id="A0A9P4UST0"/>
<evidence type="ECO:0000313" key="3">
    <source>
        <dbReference type="Proteomes" id="UP000799441"/>
    </source>
</evidence>